<evidence type="ECO:0000256" key="6">
    <source>
        <dbReference type="ARBA" id="ARBA00022989"/>
    </source>
</evidence>
<evidence type="ECO:0000256" key="11">
    <source>
        <dbReference type="ARBA" id="ARBA00023224"/>
    </source>
</evidence>
<evidence type="ECO:0000313" key="16">
    <source>
        <dbReference type="RefSeq" id="XP_031428739.1"/>
    </source>
</evidence>
<dbReference type="PANTHER" id="PTHR24061">
    <property type="entry name" value="CALCIUM-SENSING RECEPTOR-RELATED"/>
    <property type="match status" value="1"/>
</dbReference>
<dbReference type="PROSITE" id="PS50259">
    <property type="entry name" value="G_PROTEIN_RECEP_F3_4"/>
    <property type="match status" value="1"/>
</dbReference>
<dbReference type="InterPro" id="IPR038550">
    <property type="entry name" value="GPCR_3_9-Cys_sf"/>
</dbReference>
<dbReference type="Pfam" id="PF00003">
    <property type="entry name" value="7tm_3"/>
    <property type="match status" value="1"/>
</dbReference>
<keyword evidence="8 12" id="KW-0472">Membrane</keyword>
<dbReference type="InterPro" id="IPR017978">
    <property type="entry name" value="GPCR_3_C"/>
</dbReference>
<keyword evidence="11" id="KW-0807">Transducer</keyword>
<organism evidence="15 16">
    <name type="scientific">Clupea harengus</name>
    <name type="common">Atlantic herring</name>
    <dbReference type="NCBI Taxonomy" id="7950"/>
    <lineage>
        <taxon>Eukaryota</taxon>
        <taxon>Metazoa</taxon>
        <taxon>Chordata</taxon>
        <taxon>Craniata</taxon>
        <taxon>Vertebrata</taxon>
        <taxon>Euteleostomi</taxon>
        <taxon>Actinopterygii</taxon>
        <taxon>Neopterygii</taxon>
        <taxon>Teleostei</taxon>
        <taxon>Clupei</taxon>
        <taxon>Clupeiformes</taxon>
        <taxon>Clupeoidei</taxon>
        <taxon>Clupeidae</taxon>
        <taxon>Clupea</taxon>
    </lineage>
</organism>
<keyword evidence="15" id="KW-1185">Reference proteome</keyword>
<keyword evidence="9" id="KW-0675">Receptor</keyword>
<dbReference type="Pfam" id="PF07562">
    <property type="entry name" value="NCD3G"/>
    <property type="match status" value="1"/>
</dbReference>
<protein>
    <submittedName>
        <fullName evidence="16">Extracellular calcium-sensing receptor-like</fullName>
    </submittedName>
</protein>
<feature type="signal peptide" evidence="13">
    <location>
        <begin position="1"/>
        <end position="15"/>
    </location>
</feature>
<dbReference type="InterPro" id="IPR017979">
    <property type="entry name" value="GPCR_3_CS"/>
</dbReference>
<dbReference type="FunFam" id="3.40.50.2300:FF:000016">
    <property type="entry name" value="Taste 1 receptor member 2"/>
    <property type="match status" value="1"/>
</dbReference>
<keyword evidence="6 12" id="KW-1133">Transmembrane helix</keyword>
<dbReference type="Gene3D" id="2.10.50.30">
    <property type="entry name" value="GPCR, family 3, nine cysteines domain"/>
    <property type="match status" value="1"/>
</dbReference>
<keyword evidence="5 13" id="KW-0732">Signal</keyword>
<dbReference type="Gene3D" id="3.40.50.2300">
    <property type="match status" value="2"/>
</dbReference>
<feature type="transmembrane region" description="Helical" evidence="12">
    <location>
        <begin position="700"/>
        <end position="719"/>
    </location>
</feature>
<dbReference type="InterPro" id="IPR000068">
    <property type="entry name" value="GPCR_3_Ca_sens_rcpt-rel"/>
</dbReference>
<feature type="transmembrane region" description="Helical" evidence="12">
    <location>
        <begin position="812"/>
        <end position="835"/>
    </location>
</feature>
<evidence type="ECO:0000256" key="9">
    <source>
        <dbReference type="ARBA" id="ARBA00023170"/>
    </source>
</evidence>
<dbReference type="PANTHER" id="PTHR24061:SF528">
    <property type="entry name" value="C-FAMILY ODORANT RECEPTOR OLFCD2-RELATED"/>
    <property type="match status" value="1"/>
</dbReference>
<reference evidence="16" key="1">
    <citation type="submission" date="2025-08" db="UniProtKB">
        <authorList>
            <consortium name="RefSeq"/>
        </authorList>
    </citation>
    <scope>IDENTIFICATION</scope>
</reference>
<dbReference type="KEGG" id="char:105904788"/>
<evidence type="ECO:0000256" key="12">
    <source>
        <dbReference type="SAM" id="Phobius"/>
    </source>
</evidence>
<comment type="similarity">
    <text evidence="2">Belongs to the G-protein coupled receptor 3 family.</text>
</comment>
<evidence type="ECO:0000256" key="13">
    <source>
        <dbReference type="SAM" id="SignalP"/>
    </source>
</evidence>
<feature type="chain" id="PRO_5027665821" evidence="13">
    <location>
        <begin position="16"/>
        <end position="856"/>
    </location>
</feature>
<comment type="subcellular location">
    <subcellularLocation>
        <location evidence="1">Cell membrane</location>
        <topology evidence="1">Multi-pass membrane protein</topology>
    </subcellularLocation>
</comment>
<dbReference type="InterPro" id="IPR004073">
    <property type="entry name" value="GPCR_3_vmron_rcpt_2"/>
</dbReference>
<proteinExistence type="inferred from homology"/>
<dbReference type="PROSITE" id="PS00981">
    <property type="entry name" value="G_PROTEIN_RECEP_F3_3"/>
    <property type="match status" value="1"/>
</dbReference>
<dbReference type="InterPro" id="IPR000337">
    <property type="entry name" value="GPCR_3"/>
</dbReference>
<keyword evidence="3" id="KW-1003">Cell membrane</keyword>
<accession>A0A6P8FQT2</accession>
<evidence type="ECO:0000256" key="2">
    <source>
        <dbReference type="ARBA" id="ARBA00007242"/>
    </source>
</evidence>
<evidence type="ECO:0000313" key="15">
    <source>
        <dbReference type="Proteomes" id="UP000515152"/>
    </source>
</evidence>
<dbReference type="InterPro" id="IPR001828">
    <property type="entry name" value="ANF_lig-bd_rcpt"/>
</dbReference>
<dbReference type="RefSeq" id="XP_031428739.1">
    <property type="nucleotide sequence ID" value="XM_031572879.1"/>
</dbReference>
<dbReference type="GO" id="GO:0004930">
    <property type="term" value="F:G protein-coupled receptor activity"/>
    <property type="evidence" value="ECO:0007669"/>
    <property type="project" value="UniProtKB-KW"/>
</dbReference>
<dbReference type="Proteomes" id="UP000515152">
    <property type="component" value="Chromosome 9"/>
</dbReference>
<keyword evidence="4 12" id="KW-0812">Transmembrane</keyword>
<feature type="transmembrane region" description="Helical" evidence="12">
    <location>
        <begin position="623"/>
        <end position="644"/>
    </location>
</feature>
<dbReference type="CDD" id="cd15283">
    <property type="entry name" value="7tmC_V2R_pheromone"/>
    <property type="match status" value="1"/>
</dbReference>
<dbReference type="InterPro" id="IPR028082">
    <property type="entry name" value="Peripla_BP_I"/>
</dbReference>
<dbReference type="GO" id="GO:0005886">
    <property type="term" value="C:plasma membrane"/>
    <property type="evidence" value="ECO:0007669"/>
    <property type="project" value="UniProtKB-SubCell"/>
</dbReference>
<gene>
    <name evidence="16" type="primary">LOC105904788</name>
</gene>
<dbReference type="FunFam" id="2.10.50.30:FF:000002">
    <property type="entry name" value="Vomeronasal 2 receptor, h1"/>
    <property type="match status" value="1"/>
</dbReference>
<evidence type="ECO:0000256" key="4">
    <source>
        <dbReference type="ARBA" id="ARBA00022692"/>
    </source>
</evidence>
<dbReference type="OrthoDB" id="5984008at2759"/>
<dbReference type="Pfam" id="PF01094">
    <property type="entry name" value="ANF_receptor"/>
    <property type="match status" value="1"/>
</dbReference>
<feature type="transmembrane region" description="Helical" evidence="12">
    <location>
        <begin position="745"/>
        <end position="768"/>
    </location>
</feature>
<evidence type="ECO:0000259" key="14">
    <source>
        <dbReference type="PROSITE" id="PS50259"/>
    </source>
</evidence>
<dbReference type="AlphaFoldDB" id="A0A6P8FQT2"/>
<dbReference type="PRINTS" id="PR01535">
    <property type="entry name" value="VOMERONASL2R"/>
</dbReference>
<dbReference type="InterPro" id="IPR011500">
    <property type="entry name" value="GPCR_3_9-Cys_dom"/>
</dbReference>
<sequence length="856" mass="95903">MRLLVLVLLGLLIQAEEPKCSLMGRAQLPEFDKDGHFVIGGIFSFRTGKDGTTDTFNNMPDRRQCKNFNFREFKFAHTVIFAVEEINRNPDLLPEISLGYKIYDDCGTTDILRAAMNLINGPQRVENCTNPDAVQAIIGHSGSTPTIGFARVLGQFQIPVISHFATCACLSNRKEFPSFFRTIASDYYQSRALAQLVRHFGWTWVGAISNTNDYGINGMDGFARAAQKEGVCIEYYEAFESTDPEHSVRVRQIVDVIRNATSKVIVTFVSHREIKILVAELQRQNISGLQWVGSEAWLTDDSLIDSEGHTALIGAIGFTVRKADIPGLGPFLQELHPSQYPNSQFLRDIWESIFGCSLNPPMENDDRKQCNGSEHLRNVNNQFTDVSELRFTNNVYKAVYAVAHALHNLYTCQPGKGPFISGTCAIPTQTQPWQVLHYLQSVNLTMPDGEEVFFDSNGDSPARYELIHLRNIRKGTTEIDIIGNYDGFLPKEQQFRMNNVNIKWGGGHNEVPVSVCSESCPPGTRKAVQKGKPICCYDCIPCPPGEISKTADSADCMQCLSEYWSNKKGDTCIPKEIEYLSYHEVMGMLLALFASLGVLFTMMTAMIFYCYRETPIVRANNSELSFLLLFSLTLCFLCSLTFIGRPSQWSCMLRHTAFGITFVLCISCVLGKTIVVLMAFRATLPGTNVMKWFGPLQQRLSVLGFTLIQVLICVLWLTISPPFPYKNMNLYQDKIILECNVGSAIGFWAVLGYIGLLAVLCFILAFLGRRLPDNFNEAKIITFSMLIFCAVWITFIPAYVSSPGKFTVAVEIFAILASSSGLLFCIFLPKCYVILLRPNLNTKKHVMGKTSTDIHY</sequence>
<dbReference type="GeneID" id="105904788"/>
<evidence type="ECO:0000256" key="8">
    <source>
        <dbReference type="ARBA" id="ARBA00023136"/>
    </source>
</evidence>
<keyword evidence="10" id="KW-0325">Glycoprotein</keyword>
<feature type="transmembrane region" description="Helical" evidence="12">
    <location>
        <begin position="656"/>
        <end position="680"/>
    </location>
</feature>
<evidence type="ECO:0000256" key="5">
    <source>
        <dbReference type="ARBA" id="ARBA00022729"/>
    </source>
</evidence>
<feature type="domain" description="G-protein coupled receptors family 3 profile" evidence="14">
    <location>
        <begin position="586"/>
        <end position="850"/>
    </location>
</feature>
<evidence type="ECO:0000256" key="3">
    <source>
        <dbReference type="ARBA" id="ARBA00022475"/>
    </source>
</evidence>
<feature type="transmembrane region" description="Helical" evidence="12">
    <location>
        <begin position="585"/>
        <end position="611"/>
    </location>
</feature>
<dbReference type="SUPFAM" id="SSF53822">
    <property type="entry name" value="Periplasmic binding protein-like I"/>
    <property type="match status" value="1"/>
</dbReference>
<name>A0A6P8FQT2_CLUHA</name>
<evidence type="ECO:0000256" key="10">
    <source>
        <dbReference type="ARBA" id="ARBA00023180"/>
    </source>
</evidence>
<keyword evidence="7" id="KW-0297">G-protein coupled receptor</keyword>
<evidence type="ECO:0000256" key="1">
    <source>
        <dbReference type="ARBA" id="ARBA00004651"/>
    </source>
</evidence>
<dbReference type="PRINTS" id="PR00248">
    <property type="entry name" value="GPCRMGR"/>
</dbReference>
<feature type="transmembrane region" description="Helical" evidence="12">
    <location>
        <begin position="780"/>
        <end position="800"/>
    </location>
</feature>
<evidence type="ECO:0000256" key="7">
    <source>
        <dbReference type="ARBA" id="ARBA00023040"/>
    </source>
</evidence>